<dbReference type="PANTHER" id="PTHR24276:SF98">
    <property type="entry name" value="FI18310P1-RELATED"/>
    <property type="match status" value="1"/>
</dbReference>
<dbReference type="Proteomes" id="UP001189429">
    <property type="component" value="Unassembled WGS sequence"/>
</dbReference>
<feature type="compositionally biased region" description="Low complexity" evidence="4">
    <location>
        <begin position="283"/>
        <end position="351"/>
    </location>
</feature>
<gene>
    <name evidence="7" type="ORF">PCOR1329_LOCUS65745</name>
</gene>
<sequence>MRAASAAVVCTALAQLGAASTCGAKGTDDTPWAWGSQRVYGGQEATSCEWPWQVSLQSSSGHFCGGTLIAPNWVLTAAHCFPRSSFWVVAGLHSQSQTDTVGVRLEVQYVHTHPNYVNWDQGYDYVLLELADAAPLNDCIGLACLPTEDIGAGEECFATGWGMVDGGSVPDLLQEGGVTTWTNTDCQAQWGLSGMTITDDMLCAQGSNGGLVTDICQGDSGGPIVCASGGSYFLHGVVSWGAASCGVQNFPGVWSRFTYASDWMAGLMGDWTVPPTPSPAPTATPTATPTALPTAAPTVAPTAAPTTAPTASPSSAPTSVPTVAAAPTEAPSASPTAAPTVAPTAAPTVAPTSPPPSPAPLCGEKGPDNTPWETQRGQRIVAGQATTPCEWKWQVSLAASWGHFCGGTLIAPNWVLTAAHCVGWHSFSFVALSQMVDRPGSGDIAGETSVLASRL</sequence>
<dbReference type="InterPro" id="IPR033116">
    <property type="entry name" value="TRYPSIN_SER"/>
</dbReference>
<dbReference type="PANTHER" id="PTHR24276">
    <property type="entry name" value="POLYSERASE-RELATED"/>
    <property type="match status" value="1"/>
</dbReference>
<feature type="domain" description="Peptidase S1" evidence="6">
    <location>
        <begin position="39"/>
        <end position="269"/>
    </location>
</feature>
<dbReference type="SMART" id="SM00020">
    <property type="entry name" value="Tryp_SPc"/>
    <property type="match status" value="1"/>
</dbReference>
<dbReference type="InterPro" id="IPR050430">
    <property type="entry name" value="Peptidase_S1"/>
</dbReference>
<keyword evidence="3" id="KW-0720">Serine protease</keyword>
<dbReference type="InterPro" id="IPR001254">
    <property type="entry name" value="Trypsin_dom"/>
</dbReference>
<dbReference type="PRINTS" id="PR00722">
    <property type="entry name" value="CHYMOTRYPSIN"/>
</dbReference>
<keyword evidence="8" id="KW-1185">Reference proteome</keyword>
<evidence type="ECO:0000256" key="5">
    <source>
        <dbReference type="SAM" id="SignalP"/>
    </source>
</evidence>
<feature type="chain" id="PRO_5046885143" description="Peptidase S1 domain-containing protein" evidence="5">
    <location>
        <begin position="20"/>
        <end position="455"/>
    </location>
</feature>
<keyword evidence="3" id="KW-0645">Protease</keyword>
<dbReference type="EMBL" id="CAUYUJ010018427">
    <property type="protein sequence ID" value="CAK0883556.1"/>
    <property type="molecule type" value="Genomic_DNA"/>
</dbReference>
<evidence type="ECO:0000256" key="1">
    <source>
        <dbReference type="ARBA" id="ARBA00007664"/>
    </source>
</evidence>
<keyword evidence="3" id="KW-0378">Hydrolase</keyword>
<reference evidence="7" key="1">
    <citation type="submission" date="2023-10" db="EMBL/GenBank/DDBJ databases">
        <authorList>
            <person name="Chen Y."/>
            <person name="Shah S."/>
            <person name="Dougan E. K."/>
            <person name="Thang M."/>
            <person name="Chan C."/>
        </authorList>
    </citation>
    <scope>NUCLEOTIDE SEQUENCE [LARGE SCALE GENOMIC DNA]</scope>
</reference>
<evidence type="ECO:0000256" key="2">
    <source>
        <dbReference type="ARBA" id="ARBA00023157"/>
    </source>
</evidence>
<evidence type="ECO:0000313" key="7">
    <source>
        <dbReference type="EMBL" id="CAK0883556.1"/>
    </source>
</evidence>
<accession>A0ABN9WBA6</accession>
<dbReference type="PROSITE" id="PS00135">
    <property type="entry name" value="TRYPSIN_SER"/>
    <property type="match status" value="1"/>
</dbReference>
<protein>
    <recommendedName>
        <fullName evidence="6">Peptidase S1 domain-containing protein</fullName>
    </recommendedName>
</protein>
<keyword evidence="2" id="KW-1015">Disulfide bond</keyword>
<evidence type="ECO:0000313" key="8">
    <source>
        <dbReference type="Proteomes" id="UP001189429"/>
    </source>
</evidence>
<evidence type="ECO:0000259" key="6">
    <source>
        <dbReference type="PROSITE" id="PS50240"/>
    </source>
</evidence>
<evidence type="ECO:0000256" key="3">
    <source>
        <dbReference type="RuleBase" id="RU363034"/>
    </source>
</evidence>
<proteinExistence type="inferred from homology"/>
<dbReference type="InterPro" id="IPR009003">
    <property type="entry name" value="Peptidase_S1_PA"/>
</dbReference>
<dbReference type="PROSITE" id="PS50240">
    <property type="entry name" value="TRYPSIN_DOM"/>
    <property type="match status" value="1"/>
</dbReference>
<comment type="caution">
    <text evidence="7">The sequence shown here is derived from an EMBL/GenBank/DDBJ whole genome shotgun (WGS) entry which is preliminary data.</text>
</comment>
<name>A0ABN9WBA6_9DINO</name>
<feature type="signal peptide" evidence="5">
    <location>
        <begin position="1"/>
        <end position="19"/>
    </location>
</feature>
<dbReference type="Pfam" id="PF00089">
    <property type="entry name" value="Trypsin"/>
    <property type="match status" value="2"/>
</dbReference>
<comment type="similarity">
    <text evidence="1">Belongs to the peptidase S1 family.</text>
</comment>
<evidence type="ECO:0000256" key="4">
    <source>
        <dbReference type="SAM" id="MobiDB-lite"/>
    </source>
</evidence>
<dbReference type="SUPFAM" id="SSF50494">
    <property type="entry name" value="Trypsin-like serine proteases"/>
    <property type="match status" value="2"/>
</dbReference>
<dbReference type="InterPro" id="IPR043504">
    <property type="entry name" value="Peptidase_S1_PA_chymotrypsin"/>
</dbReference>
<organism evidence="7 8">
    <name type="scientific">Prorocentrum cordatum</name>
    <dbReference type="NCBI Taxonomy" id="2364126"/>
    <lineage>
        <taxon>Eukaryota</taxon>
        <taxon>Sar</taxon>
        <taxon>Alveolata</taxon>
        <taxon>Dinophyceae</taxon>
        <taxon>Prorocentrales</taxon>
        <taxon>Prorocentraceae</taxon>
        <taxon>Prorocentrum</taxon>
    </lineage>
</organism>
<keyword evidence="5" id="KW-0732">Signal</keyword>
<dbReference type="InterPro" id="IPR018114">
    <property type="entry name" value="TRYPSIN_HIS"/>
</dbReference>
<dbReference type="Gene3D" id="2.40.10.10">
    <property type="entry name" value="Trypsin-like serine proteases"/>
    <property type="match status" value="2"/>
</dbReference>
<dbReference type="PROSITE" id="PS00134">
    <property type="entry name" value="TRYPSIN_HIS"/>
    <property type="match status" value="2"/>
</dbReference>
<dbReference type="CDD" id="cd00190">
    <property type="entry name" value="Tryp_SPc"/>
    <property type="match status" value="1"/>
</dbReference>
<feature type="region of interest" description="Disordered" evidence="4">
    <location>
        <begin position="275"/>
        <end position="368"/>
    </location>
</feature>
<dbReference type="InterPro" id="IPR001314">
    <property type="entry name" value="Peptidase_S1A"/>
</dbReference>